<evidence type="ECO:0000313" key="3">
    <source>
        <dbReference type="EMBL" id="PKU69042.1"/>
    </source>
</evidence>
<proteinExistence type="predicted"/>
<reference evidence="3 4" key="1">
    <citation type="journal article" date="2016" name="Sci. Rep.">
        <title>The Dendrobium catenatum Lindl. genome sequence provides insights into polysaccharide synthase, floral development and adaptive evolution.</title>
        <authorList>
            <person name="Zhang G.Q."/>
            <person name="Xu Q."/>
            <person name="Bian C."/>
            <person name="Tsai W.C."/>
            <person name="Yeh C.M."/>
            <person name="Liu K.W."/>
            <person name="Yoshida K."/>
            <person name="Zhang L.S."/>
            <person name="Chang S.B."/>
            <person name="Chen F."/>
            <person name="Shi Y."/>
            <person name="Su Y.Y."/>
            <person name="Zhang Y.Q."/>
            <person name="Chen L.J."/>
            <person name="Yin Y."/>
            <person name="Lin M."/>
            <person name="Huang H."/>
            <person name="Deng H."/>
            <person name="Wang Z.W."/>
            <person name="Zhu S.L."/>
            <person name="Zhao X."/>
            <person name="Deng C."/>
            <person name="Niu S.C."/>
            <person name="Huang J."/>
            <person name="Wang M."/>
            <person name="Liu G.H."/>
            <person name="Yang H.J."/>
            <person name="Xiao X.J."/>
            <person name="Hsiao Y.Y."/>
            <person name="Wu W.L."/>
            <person name="Chen Y.Y."/>
            <person name="Mitsuda N."/>
            <person name="Ohme-Takagi M."/>
            <person name="Luo Y.B."/>
            <person name="Van de Peer Y."/>
            <person name="Liu Z.J."/>
        </authorList>
    </citation>
    <scope>NUCLEOTIDE SEQUENCE [LARGE SCALE GENOMIC DNA]</scope>
    <source>
        <tissue evidence="3">The whole plant</tissue>
    </source>
</reference>
<protein>
    <recommendedName>
        <fullName evidence="2">Reverse transcriptase/retrotransposon-derived protein RNase H-like domain-containing protein</fullName>
    </recommendedName>
</protein>
<evidence type="ECO:0000256" key="1">
    <source>
        <dbReference type="ARBA" id="ARBA00023268"/>
    </source>
</evidence>
<evidence type="ECO:0000259" key="2">
    <source>
        <dbReference type="Pfam" id="PF17919"/>
    </source>
</evidence>
<dbReference type="Gene3D" id="3.30.70.270">
    <property type="match status" value="1"/>
</dbReference>
<dbReference type="SUPFAM" id="SSF56672">
    <property type="entry name" value="DNA/RNA polymerases"/>
    <property type="match status" value="1"/>
</dbReference>
<sequence>MSLSKLMRKEVKFEWTVECEKSFQALKMHLTTTPVLTLPSETEGFQIYSEASLKWLECVLMQNRKVIAYASR</sequence>
<dbReference type="PANTHER" id="PTHR37984">
    <property type="entry name" value="PROTEIN CBG26694"/>
    <property type="match status" value="1"/>
</dbReference>
<name>A0A2I0W051_9ASPA</name>
<reference evidence="3 4" key="2">
    <citation type="journal article" date="2017" name="Nature">
        <title>The Apostasia genome and the evolution of orchids.</title>
        <authorList>
            <person name="Zhang G.Q."/>
            <person name="Liu K.W."/>
            <person name="Li Z."/>
            <person name="Lohaus R."/>
            <person name="Hsiao Y.Y."/>
            <person name="Niu S.C."/>
            <person name="Wang J.Y."/>
            <person name="Lin Y.C."/>
            <person name="Xu Q."/>
            <person name="Chen L.J."/>
            <person name="Yoshida K."/>
            <person name="Fujiwara S."/>
            <person name="Wang Z.W."/>
            <person name="Zhang Y.Q."/>
            <person name="Mitsuda N."/>
            <person name="Wang M."/>
            <person name="Liu G.H."/>
            <person name="Pecoraro L."/>
            <person name="Huang H.X."/>
            <person name="Xiao X.J."/>
            <person name="Lin M."/>
            <person name="Wu X.Y."/>
            <person name="Wu W.L."/>
            <person name="Chen Y.Y."/>
            <person name="Chang S.B."/>
            <person name="Sakamoto S."/>
            <person name="Ohme-Takagi M."/>
            <person name="Yagi M."/>
            <person name="Zeng S.J."/>
            <person name="Shen C.Y."/>
            <person name="Yeh C.M."/>
            <person name="Luo Y.B."/>
            <person name="Tsai W.C."/>
            <person name="Van de Peer Y."/>
            <person name="Liu Z.J."/>
        </authorList>
    </citation>
    <scope>NUCLEOTIDE SEQUENCE [LARGE SCALE GENOMIC DNA]</scope>
    <source>
        <tissue evidence="3">The whole plant</tissue>
    </source>
</reference>
<accession>A0A2I0W051</accession>
<dbReference type="InterPro" id="IPR043502">
    <property type="entry name" value="DNA/RNA_pol_sf"/>
</dbReference>
<dbReference type="PANTHER" id="PTHR37984:SF5">
    <property type="entry name" value="PROTEIN NYNRIN-LIKE"/>
    <property type="match status" value="1"/>
</dbReference>
<dbReference type="Pfam" id="PF17919">
    <property type="entry name" value="RT_RNaseH_2"/>
    <property type="match status" value="1"/>
</dbReference>
<feature type="domain" description="Reverse transcriptase/retrotransposon-derived protein RNase H-like" evidence="2">
    <location>
        <begin position="15"/>
        <end position="72"/>
    </location>
</feature>
<organism evidence="3 4">
    <name type="scientific">Dendrobium catenatum</name>
    <dbReference type="NCBI Taxonomy" id="906689"/>
    <lineage>
        <taxon>Eukaryota</taxon>
        <taxon>Viridiplantae</taxon>
        <taxon>Streptophyta</taxon>
        <taxon>Embryophyta</taxon>
        <taxon>Tracheophyta</taxon>
        <taxon>Spermatophyta</taxon>
        <taxon>Magnoliopsida</taxon>
        <taxon>Liliopsida</taxon>
        <taxon>Asparagales</taxon>
        <taxon>Orchidaceae</taxon>
        <taxon>Epidendroideae</taxon>
        <taxon>Malaxideae</taxon>
        <taxon>Dendrobiinae</taxon>
        <taxon>Dendrobium</taxon>
    </lineage>
</organism>
<gene>
    <name evidence="3" type="ORF">MA16_Dca002310</name>
</gene>
<dbReference type="InterPro" id="IPR041577">
    <property type="entry name" value="RT_RNaseH_2"/>
</dbReference>
<dbReference type="EMBL" id="KZ503041">
    <property type="protein sequence ID" value="PKU69042.1"/>
    <property type="molecule type" value="Genomic_DNA"/>
</dbReference>
<evidence type="ECO:0000313" key="4">
    <source>
        <dbReference type="Proteomes" id="UP000233837"/>
    </source>
</evidence>
<keyword evidence="1" id="KW-0511">Multifunctional enzyme</keyword>
<dbReference type="InterPro" id="IPR050951">
    <property type="entry name" value="Retrovirus_Pol_polyprotein"/>
</dbReference>
<keyword evidence="4" id="KW-1185">Reference proteome</keyword>
<dbReference type="Proteomes" id="UP000233837">
    <property type="component" value="Unassembled WGS sequence"/>
</dbReference>
<dbReference type="AlphaFoldDB" id="A0A2I0W051"/>
<dbReference type="InterPro" id="IPR043128">
    <property type="entry name" value="Rev_trsase/Diguanyl_cyclase"/>
</dbReference>
<dbReference type="GO" id="GO:0003824">
    <property type="term" value="F:catalytic activity"/>
    <property type="evidence" value="ECO:0007669"/>
    <property type="project" value="UniProtKB-KW"/>
</dbReference>